<comment type="caution">
    <text evidence="3">The sequence shown here is derived from an EMBL/GenBank/DDBJ whole genome shotgun (WGS) entry which is preliminary data.</text>
</comment>
<evidence type="ECO:0000313" key="3">
    <source>
        <dbReference type="EMBL" id="OLZ52399.1"/>
    </source>
</evidence>
<dbReference type="STRING" id="76021.BS329_13835"/>
<dbReference type="PANTHER" id="PTHR11712:SF336">
    <property type="entry name" value="3-OXOACYL-[ACYL-CARRIER-PROTEIN] SYNTHASE, MITOCHONDRIAL"/>
    <property type="match status" value="1"/>
</dbReference>
<dbReference type="SUPFAM" id="SSF53901">
    <property type="entry name" value="Thiolase-like"/>
    <property type="match status" value="2"/>
</dbReference>
<dbReference type="InterPro" id="IPR014030">
    <property type="entry name" value="Ketoacyl_synth_N"/>
</dbReference>
<proteinExistence type="predicted"/>
<keyword evidence="4" id="KW-1185">Reference proteome</keyword>
<evidence type="ECO:0000256" key="1">
    <source>
        <dbReference type="ARBA" id="ARBA00022679"/>
    </source>
</evidence>
<dbReference type="RefSeq" id="WP_076160435.1">
    <property type="nucleotide sequence ID" value="NZ_JBEZVB010000020.1"/>
</dbReference>
<sequence length="369" mass="38408">MTSTGFHRPIAITGCGVVSPAGVGLDGLGELMRTPSMSHVEPESDAEAYPPLALRALPELSLRDHVGRKGTRRLDRMVGIALIATKAALDSAGRSEERELRPRTGVSLGTSTGSIASLAEIATDTLLQDEPYMIEPSRFPNTVLNSCAGQMAIWNSLKGVNSTLAGGHVSSTSAVRYALNAIHNGHATSMLAGGIEELTPHMAWAWYKSGLLRTDAALGEGCAILVLEDKAVTDGRPIMAEALGAATAYCGARTKRTSLAAGIAGCISRLLARHELRAEEIDVVSLGAGAQIGARRIEEQGVRLALGSLPTTVRVSDALGECFSASGALQAAALLARWSGAEHPAEQLGLVTSLGRDGSVGCLLLRRAC</sequence>
<dbReference type="Gene3D" id="3.40.47.10">
    <property type="match status" value="1"/>
</dbReference>
<dbReference type="GO" id="GO:0006633">
    <property type="term" value="P:fatty acid biosynthetic process"/>
    <property type="evidence" value="ECO:0007669"/>
    <property type="project" value="TreeGrafter"/>
</dbReference>
<gene>
    <name evidence="3" type="ORF">BS329_13835</name>
</gene>
<dbReference type="InterPro" id="IPR000794">
    <property type="entry name" value="Beta-ketoacyl_synthase"/>
</dbReference>
<organism evidence="3 4">
    <name type="scientific">Amycolatopsis coloradensis</name>
    <dbReference type="NCBI Taxonomy" id="76021"/>
    <lineage>
        <taxon>Bacteria</taxon>
        <taxon>Bacillati</taxon>
        <taxon>Actinomycetota</taxon>
        <taxon>Actinomycetes</taxon>
        <taxon>Pseudonocardiales</taxon>
        <taxon>Pseudonocardiaceae</taxon>
        <taxon>Amycolatopsis</taxon>
    </lineage>
</organism>
<feature type="domain" description="Beta-ketoacyl synthase-like N-terminal" evidence="2">
    <location>
        <begin position="8"/>
        <end position="229"/>
    </location>
</feature>
<protein>
    <recommendedName>
        <fullName evidence="2">Beta-ketoacyl synthase-like N-terminal domain-containing protein</fullName>
    </recommendedName>
</protein>
<evidence type="ECO:0000313" key="4">
    <source>
        <dbReference type="Proteomes" id="UP000187486"/>
    </source>
</evidence>
<dbReference type="PANTHER" id="PTHR11712">
    <property type="entry name" value="POLYKETIDE SYNTHASE-RELATED"/>
    <property type="match status" value="1"/>
</dbReference>
<dbReference type="OrthoDB" id="7061549at2"/>
<dbReference type="GO" id="GO:0004315">
    <property type="term" value="F:3-oxoacyl-[acyl-carrier-protein] synthase activity"/>
    <property type="evidence" value="ECO:0007669"/>
    <property type="project" value="TreeGrafter"/>
</dbReference>
<name>A0A1R0KUS3_9PSEU</name>
<accession>A0A1R0KUS3</accession>
<dbReference type="EMBL" id="MQUQ01000006">
    <property type="protein sequence ID" value="OLZ52399.1"/>
    <property type="molecule type" value="Genomic_DNA"/>
</dbReference>
<reference evidence="3 4" key="1">
    <citation type="submission" date="2016-01" db="EMBL/GenBank/DDBJ databases">
        <title>Amycolatopsis coloradensis genome sequencing and assembly.</title>
        <authorList>
            <person name="Mayilraj S."/>
        </authorList>
    </citation>
    <scope>NUCLEOTIDE SEQUENCE [LARGE SCALE GENOMIC DNA]</scope>
    <source>
        <strain evidence="3 4">DSM 44225</strain>
    </source>
</reference>
<dbReference type="InterPro" id="IPR016039">
    <property type="entry name" value="Thiolase-like"/>
</dbReference>
<dbReference type="Pfam" id="PF00109">
    <property type="entry name" value="ketoacyl-synt"/>
    <property type="match status" value="1"/>
</dbReference>
<keyword evidence="1" id="KW-0808">Transferase</keyword>
<dbReference type="AlphaFoldDB" id="A0A1R0KUS3"/>
<evidence type="ECO:0000259" key="2">
    <source>
        <dbReference type="Pfam" id="PF00109"/>
    </source>
</evidence>
<dbReference type="Proteomes" id="UP000187486">
    <property type="component" value="Unassembled WGS sequence"/>
</dbReference>